<dbReference type="InterPro" id="IPR020904">
    <property type="entry name" value="Sc_DH/Rdtase_CS"/>
</dbReference>
<dbReference type="Proteomes" id="UP001216139">
    <property type="component" value="Chromosome"/>
</dbReference>
<reference evidence="3 4" key="1">
    <citation type="submission" date="2023-02" db="EMBL/GenBank/DDBJ databases">
        <title>Genome sequence of Mucilaginibacter jinjuensis strain KACC 16571.</title>
        <authorList>
            <person name="Kim S."/>
            <person name="Heo J."/>
            <person name="Kwon S.-W."/>
        </authorList>
    </citation>
    <scope>NUCLEOTIDE SEQUENCE [LARGE SCALE GENOMIC DNA]</scope>
    <source>
        <strain evidence="3 4">KACC 16571</strain>
    </source>
</reference>
<organism evidence="3 4">
    <name type="scientific">Mucilaginibacter jinjuensis</name>
    <dbReference type="NCBI Taxonomy" id="1176721"/>
    <lineage>
        <taxon>Bacteria</taxon>
        <taxon>Pseudomonadati</taxon>
        <taxon>Bacteroidota</taxon>
        <taxon>Sphingobacteriia</taxon>
        <taxon>Sphingobacteriales</taxon>
        <taxon>Sphingobacteriaceae</taxon>
        <taxon>Mucilaginibacter</taxon>
    </lineage>
</organism>
<dbReference type="InterPro" id="IPR036291">
    <property type="entry name" value="NAD(P)-bd_dom_sf"/>
</dbReference>
<proteinExistence type="inferred from homology"/>
<dbReference type="Gene3D" id="3.40.50.720">
    <property type="entry name" value="NAD(P)-binding Rossmann-like Domain"/>
    <property type="match status" value="1"/>
</dbReference>
<dbReference type="InterPro" id="IPR002347">
    <property type="entry name" value="SDR_fam"/>
</dbReference>
<dbReference type="EMBL" id="CP117167">
    <property type="protein sequence ID" value="WCT10997.1"/>
    <property type="molecule type" value="Genomic_DNA"/>
</dbReference>
<comment type="similarity">
    <text evidence="1">Belongs to the short-chain dehydrogenases/reductases (SDR) family.</text>
</comment>
<evidence type="ECO:0000256" key="1">
    <source>
        <dbReference type="ARBA" id="ARBA00006484"/>
    </source>
</evidence>
<protein>
    <submittedName>
        <fullName evidence="3">Glucose 1-dehydrogenase</fullName>
        <ecNumber evidence="3">1.1.1.47</ecNumber>
    </submittedName>
</protein>
<dbReference type="PRINTS" id="PR00080">
    <property type="entry name" value="SDRFAMILY"/>
</dbReference>
<dbReference type="RefSeq" id="WP_273629185.1">
    <property type="nucleotide sequence ID" value="NZ_CP117167.1"/>
</dbReference>
<evidence type="ECO:0000256" key="2">
    <source>
        <dbReference type="ARBA" id="ARBA00023002"/>
    </source>
</evidence>
<dbReference type="SUPFAM" id="SSF51735">
    <property type="entry name" value="NAD(P)-binding Rossmann-fold domains"/>
    <property type="match status" value="1"/>
</dbReference>
<evidence type="ECO:0000313" key="4">
    <source>
        <dbReference type="Proteomes" id="UP001216139"/>
    </source>
</evidence>
<sequence length="250" mass="25549">MNLNLKGKVAVVTGASKGIGAGIAKALAAEGVNVIVNYASSQTDADNVVESIIHAGGNATAVKASVDNAAEVAQLFAIAAQTYGKVDIVVNNAGVYQFAPIEGVTEDEFHRQFNINVLGPILTTQEALKYIPATGGSIINISSVASTSRTHSASVYSATKGALDTLTQVLAVELGPKNIRVNVVAPGPVETEGFISAGVKGSEMEAQFIATTPLGRVGQPLDIANVVTFLASDASGWITAERIVTSGGLI</sequence>
<gene>
    <name evidence="3" type="ORF">PQO05_19860</name>
</gene>
<keyword evidence="4" id="KW-1185">Reference proteome</keyword>
<dbReference type="Pfam" id="PF13561">
    <property type="entry name" value="adh_short_C2"/>
    <property type="match status" value="1"/>
</dbReference>
<evidence type="ECO:0000313" key="3">
    <source>
        <dbReference type="EMBL" id="WCT10997.1"/>
    </source>
</evidence>
<dbReference type="GO" id="GO:0047936">
    <property type="term" value="F:glucose 1-dehydrogenase [NAD(P)+] activity"/>
    <property type="evidence" value="ECO:0007669"/>
    <property type="project" value="UniProtKB-EC"/>
</dbReference>
<dbReference type="EC" id="1.1.1.47" evidence="3"/>
<dbReference type="NCBIfam" id="NF005559">
    <property type="entry name" value="PRK07231.1"/>
    <property type="match status" value="1"/>
</dbReference>
<dbReference type="PANTHER" id="PTHR43639:SF1">
    <property type="entry name" value="SHORT-CHAIN DEHYDROGENASE_REDUCTASE FAMILY PROTEIN"/>
    <property type="match status" value="1"/>
</dbReference>
<keyword evidence="2 3" id="KW-0560">Oxidoreductase</keyword>
<dbReference type="PRINTS" id="PR00081">
    <property type="entry name" value="GDHRDH"/>
</dbReference>
<dbReference type="PANTHER" id="PTHR43639">
    <property type="entry name" value="OXIDOREDUCTASE, SHORT-CHAIN DEHYDROGENASE/REDUCTASE FAMILY (AFU_ORTHOLOGUE AFUA_5G02870)"/>
    <property type="match status" value="1"/>
</dbReference>
<dbReference type="PROSITE" id="PS00061">
    <property type="entry name" value="ADH_SHORT"/>
    <property type="match status" value="1"/>
</dbReference>
<name>A0ABY7T3N2_9SPHI</name>
<accession>A0ABY7T3N2</accession>